<dbReference type="SUPFAM" id="SSF56935">
    <property type="entry name" value="Porins"/>
    <property type="match status" value="1"/>
</dbReference>
<dbReference type="InterPro" id="IPR000531">
    <property type="entry name" value="Beta-barrel_TonB"/>
</dbReference>
<evidence type="ECO:0000313" key="14">
    <source>
        <dbReference type="Proteomes" id="UP001403385"/>
    </source>
</evidence>
<sequence length="1135" mass="126455">MSKFAIYGLFLQCFLCSLLLAKEGIAQRKKLEEVYISVNFKNAPLKKVFHEIGKQTDFHFAYNSLTFDETLRVSAQAKGESLSDFLMGLSKDTKLRFTRINNVIYVKKKHKKNTVPLVEDIVQEVTISGKVTSQEDGEPLPGVSILIKGTAQGTTTNFEGSYKLAAPKDAILVFSFIGYQTQEVTVGSESRVNVVMQTDVSQLEEVVVVGYGTQKEVNLTGAVSSVDSDVLDSRPITSVGQGLQGVIPNLNISVSNGSPGKGVSFNVRGGTSINGGSPLVLVDGVQMDPNLINPSDIQSISVLKDAASAAIYGARAAYGVVLITTKSGKKNQKMQVSYKGNVSFSKPTRLPEYINSLDYVNMMNTASLNAGSGVYFDDEYVGHVKEYLANPVPENAVFPDPSNPDKYLYSGNTDWIDVIYDDYSVNHQHTLSLNGGSEKTSYYASVGMLDQGGLLSLFDEEYKRVNALINVKTDITDWLSFTAKTNFNHTGKLSPYGSVWSDGAESGFISGDLRPLMPVYHPDGNYSGQGGWTNQAALLTQSGTRRAKINDVWLSGALQVKPNESLLFNLDFTSNFYSKVERFHRKEIIEYYANPELTTIYPWTKPSSLTMRQYDDYYSALNLWGQYEKTMGKHYLKGLVGFNQELKHTRNFSSTRDNLINNDLGAINQAIGEQYVGGGEGEWAIRGAFFRLNYVFDERYLLELNGRYDGSSKFPKEDRFKFFPSVSVGWRISEEAFFESLTSVVNNLKVRASYGSLGNQNINGNNYPYIATLGASSQSGYIINGVQPVAIHPAGLVSSSLTWETVNQYDLGLDVELLNSRLKGSFDYYTRFTYDMLTGGQRLPATLGTGVPQENAADLKTYGWELSLSWQDQINEQVDYYFSAVLSDYQTEITKFKNPNGLINEYYEGRKFGEIWGFTTQGLFQSDQEVDGAPDQSQIWGGEWAAGDVRYVDLNGDGEITRGESTLEKPGDLSVIGNSTPRYSFGLRGGVEWKGLSFNLFFQGVGKRDYMPGGNYFWGLTSQWAVPQQHSLDYWTEENPDAYWFRPRFGQGGNYQTQTRYLQKASYIRLKQLNIGYNLPKTLIQPLRLEAVRVYFSGENLWESSGLLDAYDPEVLDASTYPLQRVLSLGIDVRL</sequence>
<dbReference type="InterPro" id="IPR036942">
    <property type="entry name" value="Beta-barrel_TonB_sf"/>
</dbReference>
<comment type="similarity">
    <text evidence="8 9">Belongs to the TonB-dependent receptor family.</text>
</comment>
<dbReference type="InterPro" id="IPR008969">
    <property type="entry name" value="CarboxyPept-like_regulatory"/>
</dbReference>
<name>A0AAW9S602_9BACT</name>
<evidence type="ECO:0000256" key="6">
    <source>
        <dbReference type="ARBA" id="ARBA00023136"/>
    </source>
</evidence>
<evidence type="ECO:0000256" key="9">
    <source>
        <dbReference type="RuleBase" id="RU003357"/>
    </source>
</evidence>
<keyword evidence="14" id="KW-1185">Reference proteome</keyword>
<keyword evidence="5 9" id="KW-0798">TonB box</keyword>
<evidence type="ECO:0000256" key="7">
    <source>
        <dbReference type="ARBA" id="ARBA00023237"/>
    </source>
</evidence>
<proteinExistence type="inferred from homology"/>
<feature type="domain" description="TonB-dependent receptor plug" evidence="12">
    <location>
        <begin position="218"/>
        <end position="320"/>
    </location>
</feature>
<dbReference type="Gene3D" id="2.40.170.20">
    <property type="entry name" value="TonB-dependent receptor, beta-barrel domain"/>
    <property type="match status" value="1"/>
</dbReference>
<keyword evidence="10" id="KW-0732">Signal</keyword>
<evidence type="ECO:0000256" key="2">
    <source>
        <dbReference type="ARBA" id="ARBA00022448"/>
    </source>
</evidence>
<dbReference type="NCBIfam" id="TIGR04057">
    <property type="entry name" value="SusC_RagA_signa"/>
    <property type="match status" value="1"/>
</dbReference>
<evidence type="ECO:0000256" key="10">
    <source>
        <dbReference type="SAM" id="SignalP"/>
    </source>
</evidence>
<dbReference type="Pfam" id="PF07715">
    <property type="entry name" value="Plug"/>
    <property type="match status" value="1"/>
</dbReference>
<dbReference type="PROSITE" id="PS52016">
    <property type="entry name" value="TONB_DEPENDENT_REC_3"/>
    <property type="match status" value="1"/>
</dbReference>
<evidence type="ECO:0000256" key="1">
    <source>
        <dbReference type="ARBA" id="ARBA00004571"/>
    </source>
</evidence>
<feature type="domain" description="TonB-dependent receptor-like beta-barrel" evidence="11">
    <location>
        <begin position="497"/>
        <end position="1101"/>
    </location>
</feature>
<dbReference type="Pfam" id="PF00593">
    <property type="entry name" value="TonB_dep_Rec_b-barrel"/>
    <property type="match status" value="1"/>
</dbReference>
<dbReference type="Proteomes" id="UP001403385">
    <property type="component" value="Unassembled WGS sequence"/>
</dbReference>
<reference evidence="13 14" key="1">
    <citation type="submission" date="2024-04" db="EMBL/GenBank/DDBJ databases">
        <title>Novel genus in family Flammeovirgaceae.</title>
        <authorList>
            <person name="Nguyen T.H."/>
            <person name="Vuong T.Q."/>
            <person name="Le H."/>
            <person name="Kim S.-G."/>
        </authorList>
    </citation>
    <scope>NUCLEOTIDE SEQUENCE [LARGE SCALE GENOMIC DNA]</scope>
    <source>
        <strain evidence="13 14">JCM 23209</strain>
    </source>
</reference>
<evidence type="ECO:0000256" key="5">
    <source>
        <dbReference type="ARBA" id="ARBA00023077"/>
    </source>
</evidence>
<evidence type="ECO:0000256" key="8">
    <source>
        <dbReference type="PROSITE-ProRule" id="PRU01360"/>
    </source>
</evidence>
<dbReference type="RefSeq" id="WP_346821269.1">
    <property type="nucleotide sequence ID" value="NZ_JBDKWZ010000005.1"/>
</dbReference>
<organism evidence="13 14">
    <name type="scientific">Rapidithrix thailandica</name>
    <dbReference type="NCBI Taxonomy" id="413964"/>
    <lineage>
        <taxon>Bacteria</taxon>
        <taxon>Pseudomonadati</taxon>
        <taxon>Bacteroidota</taxon>
        <taxon>Cytophagia</taxon>
        <taxon>Cytophagales</taxon>
        <taxon>Flammeovirgaceae</taxon>
        <taxon>Rapidithrix</taxon>
    </lineage>
</organism>
<keyword evidence="2 8" id="KW-0813">Transport</keyword>
<dbReference type="GO" id="GO:0009279">
    <property type="term" value="C:cell outer membrane"/>
    <property type="evidence" value="ECO:0007669"/>
    <property type="project" value="UniProtKB-SubCell"/>
</dbReference>
<protein>
    <submittedName>
        <fullName evidence="13">SusC/RagA family TonB-linked outer membrane protein</fullName>
    </submittedName>
</protein>
<evidence type="ECO:0000259" key="11">
    <source>
        <dbReference type="Pfam" id="PF00593"/>
    </source>
</evidence>
<keyword evidence="3 8" id="KW-1134">Transmembrane beta strand</keyword>
<dbReference type="Gene3D" id="2.170.130.10">
    <property type="entry name" value="TonB-dependent receptor, plug domain"/>
    <property type="match status" value="1"/>
</dbReference>
<dbReference type="InterPro" id="IPR023996">
    <property type="entry name" value="TonB-dep_OMP_SusC/RagA"/>
</dbReference>
<dbReference type="InterPro" id="IPR037066">
    <property type="entry name" value="Plug_dom_sf"/>
</dbReference>
<feature type="chain" id="PRO_5043768440" evidence="10">
    <location>
        <begin position="22"/>
        <end position="1135"/>
    </location>
</feature>
<dbReference type="InterPro" id="IPR039426">
    <property type="entry name" value="TonB-dep_rcpt-like"/>
</dbReference>
<accession>A0AAW9S602</accession>
<dbReference type="Gene3D" id="3.55.50.30">
    <property type="match status" value="1"/>
</dbReference>
<dbReference type="FunFam" id="2.60.40.1120:FF:000003">
    <property type="entry name" value="Outer membrane protein Omp121"/>
    <property type="match status" value="1"/>
</dbReference>
<evidence type="ECO:0000256" key="3">
    <source>
        <dbReference type="ARBA" id="ARBA00022452"/>
    </source>
</evidence>
<comment type="subcellular location">
    <subcellularLocation>
        <location evidence="1 8">Cell outer membrane</location>
        <topology evidence="1 8">Multi-pass membrane protein</topology>
    </subcellularLocation>
</comment>
<keyword evidence="6 8" id="KW-0472">Membrane</keyword>
<dbReference type="Gene3D" id="2.60.40.1120">
    <property type="entry name" value="Carboxypeptidase-like, regulatory domain"/>
    <property type="match status" value="1"/>
</dbReference>
<keyword evidence="4 8" id="KW-0812">Transmembrane</keyword>
<dbReference type="InterPro" id="IPR012910">
    <property type="entry name" value="Plug_dom"/>
</dbReference>
<dbReference type="AlphaFoldDB" id="A0AAW9S602"/>
<dbReference type="SUPFAM" id="SSF49464">
    <property type="entry name" value="Carboxypeptidase regulatory domain-like"/>
    <property type="match status" value="1"/>
</dbReference>
<gene>
    <name evidence="13" type="ORF">AAG747_11260</name>
</gene>
<comment type="caution">
    <text evidence="13">The sequence shown here is derived from an EMBL/GenBank/DDBJ whole genome shotgun (WGS) entry which is preliminary data.</text>
</comment>
<dbReference type="InterPro" id="IPR023997">
    <property type="entry name" value="TonB-dep_OMP_SusC/RagA_CS"/>
</dbReference>
<evidence type="ECO:0000256" key="4">
    <source>
        <dbReference type="ARBA" id="ARBA00022692"/>
    </source>
</evidence>
<keyword evidence="7 8" id="KW-0998">Cell outer membrane</keyword>
<feature type="signal peptide" evidence="10">
    <location>
        <begin position="1"/>
        <end position="21"/>
    </location>
</feature>
<evidence type="ECO:0000313" key="13">
    <source>
        <dbReference type="EMBL" id="MEN7548491.1"/>
    </source>
</evidence>
<evidence type="ECO:0000259" key="12">
    <source>
        <dbReference type="Pfam" id="PF07715"/>
    </source>
</evidence>
<dbReference type="EMBL" id="JBDKWZ010000005">
    <property type="protein sequence ID" value="MEN7548491.1"/>
    <property type="molecule type" value="Genomic_DNA"/>
</dbReference>
<dbReference type="NCBIfam" id="TIGR04056">
    <property type="entry name" value="OMP_RagA_SusC"/>
    <property type="match status" value="1"/>
</dbReference>
<dbReference type="Pfam" id="PF13715">
    <property type="entry name" value="CarbopepD_reg_2"/>
    <property type="match status" value="1"/>
</dbReference>